<evidence type="ECO:0000256" key="2">
    <source>
        <dbReference type="ARBA" id="ARBA00008914"/>
    </source>
</evidence>
<evidence type="ECO:0000256" key="6">
    <source>
        <dbReference type="ARBA" id="ARBA00023136"/>
    </source>
</evidence>
<dbReference type="InterPro" id="IPR006665">
    <property type="entry name" value="OmpA-like"/>
</dbReference>
<evidence type="ECO:0000256" key="9">
    <source>
        <dbReference type="SAM" id="Phobius"/>
    </source>
</evidence>
<keyword evidence="12" id="KW-1185">Reference proteome</keyword>
<evidence type="ECO:0000256" key="4">
    <source>
        <dbReference type="ARBA" id="ARBA00022692"/>
    </source>
</evidence>
<evidence type="ECO:0000256" key="1">
    <source>
        <dbReference type="ARBA" id="ARBA00004162"/>
    </source>
</evidence>
<proteinExistence type="inferred from homology"/>
<dbReference type="OrthoDB" id="7170686at2"/>
<comment type="subcellular location">
    <subcellularLocation>
        <location evidence="1">Cell membrane</location>
        <topology evidence="1">Single-pass membrane protein</topology>
    </subcellularLocation>
</comment>
<feature type="transmembrane region" description="Helical" evidence="9">
    <location>
        <begin position="29"/>
        <end position="48"/>
    </location>
</feature>
<accession>A0A143DEE2</accession>
<reference evidence="11 12" key="1">
    <citation type="submission" date="2016-02" db="EMBL/GenBank/DDBJ databases">
        <title>Complete Genome of H5569, the type strain of the newly described species Haematospirillium jordaniae.</title>
        <authorList>
            <person name="Nicholson A.C."/>
            <person name="Humrighouse B.W."/>
            <person name="Loparov V."/>
            <person name="McQuiston J.R."/>
        </authorList>
    </citation>
    <scope>NUCLEOTIDE SEQUENCE [LARGE SCALE GENOMIC DNA]</scope>
    <source>
        <strain evidence="11 12">H5569</strain>
    </source>
</reference>
<dbReference type="PROSITE" id="PS51123">
    <property type="entry name" value="OMPA_2"/>
    <property type="match status" value="1"/>
</dbReference>
<name>A0A143DEE2_9PROT</name>
<evidence type="ECO:0000256" key="8">
    <source>
        <dbReference type="SAM" id="MobiDB-lite"/>
    </source>
</evidence>
<dbReference type="GeneID" id="53317103"/>
<dbReference type="PANTHER" id="PTHR30329">
    <property type="entry name" value="STATOR ELEMENT OF FLAGELLAR MOTOR COMPLEX"/>
    <property type="match status" value="1"/>
</dbReference>
<evidence type="ECO:0000313" key="12">
    <source>
        <dbReference type="Proteomes" id="UP000076066"/>
    </source>
</evidence>
<feature type="compositionally biased region" description="Polar residues" evidence="8">
    <location>
        <begin position="89"/>
        <end position="107"/>
    </location>
</feature>
<dbReference type="GO" id="GO:0005886">
    <property type="term" value="C:plasma membrane"/>
    <property type="evidence" value="ECO:0007669"/>
    <property type="project" value="UniProtKB-SubCell"/>
</dbReference>
<sequence length="328" mass="34981">MAEEEGKNAIIIKRIKKGGHAAHGGAWKVAYADFVTAMMAFFLLLWLLNSVTEEQLQGISNYFAPTAVSQSPSGAGGMLGGLVVGEGASQSNSAPPATNINLPPSTVGSGGQDFTDPQEGRSEKDQDSSAEQKQQQSKEEDARRQREQLQLDTISREIRQALNALPQMKALQDSLIIDNTPEGLRIQLIDQDRLPMFPAGSSALYEHTQKLLLLVSRVVKLMPQKIAVSGHADSGGFTDPSGYGSWELSADRALAARRVLLQGGVPDDRFARIAGVGPNDPLEPSNPDSPRNRRISIVLLRDDSAIPADSGSPGSPGGGPLPSILDTR</sequence>
<dbReference type="CDD" id="cd07185">
    <property type="entry name" value="OmpA_C-like"/>
    <property type="match status" value="1"/>
</dbReference>
<dbReference type="Pfam" id="PF00691">
    <property type="entry name" value="OmpA"/>
    <property type="match status" value="1"/>
</dbReference>
<keyword evidence="5 9" id="KW-1133">Transmembrane helix</keyword>
<dbReference type="InterPro" id="IPR036737">
    <property type="entry name" value="OmpA-like_sf"/>
</dbReference>
<keyword evidence="4 9" id="KW-0812">Transmembrane</keyword>
<dbReference type="STRING" id="1549855.AY555_08025"/>
<dbReference type="KEGG" id="hjo:AY555_08025"/>
<dbReference type="Pfam" id="PF13677">
    <property type="entry name" value="MotB_plug"/>
    <property type="match status" value="1"/>
</dbReference>
<gene>
    <name evidence="11" type="ORF">AY555_08025</name>
</gene>
<dbReference type="SUPFAM" id="SSF103088">
    <property type="entry name" value="OmpA-like"/>
    <property type="match status" value="1"/>
</dbReference>
<evidence type="ECO:0000256" key="5">
    <source>
        <dbReference type="ARBA" id="ARBA00022989"/>
    </source>
</evidence>
<evidence type="ECO:0000259" key="10">
    <source>
        <dbReference type="PROSITE" id="PS51123"/>
    </source>
</evidence>
<organism evidence="11 12">
    <name type="scientific">Haematospirillum jordaniae</name>
    <dbReference type="NCBI Taxonomy" id="1549855"/>
    <lineage>
        <taxon>Bacteria</taxon>
        <taxon>Pseudomonadati</taxon>
        <taxon>Pseudomonadota</taxon>
        <taxon>Alphaproteobacteria</taxon>
        <taxon>Rhodospirillales</taxon>
        <taxon>Novispirillaceae</taxon>
        <taxon>Haematospirillum</taxon>
    </lineage>
</organism>
<evidence type="ECO:0000256" key="3">
    <source>
        <dbReference type="ARBA" id="ARBA00022475"/>
    </source>
</evidence>
<feature type="compositionally biased region" description="Basic and acidic residues" evidence="8">
    <location>
        <begin position="118"/>
        <end position="127"/>
    </location>
</feature>
<evidence type="ECO:0000313" key="11">
    <source>
        <dbReference type="EMBL" id="AMW35132.1"/>
    </source>
</evidence>
<dbReference type="Proteomes" id="UP000076066">
    <property type="component" value="Chromosome"/>
</dbReference>
<keyword evidence="3" id="KW-1003">Cell membrane</keyword>
<evidence type="ECO:0000256" key="7">
    <source>
        <dbReference type="PROSITE-ProRule" id="PRU00473"/>
    </source>
</evidence>
<comment type="similarity">
    <text evidence="2">Belongs to the MotB family.</text>
</comment>
<feature type="compositionally biased region" description="Basic and acidic residues" evidence="8">
    <location>
        <begin position="136"/>
        <end position="147"/>
    </location>
</feature>
<feature type="region of interest" description="Disordered" evidence="8">
    <location>
        <begin position="272"/>
        <end position="328"/>
    </location>
</feature>
<keyword evidence="6 7" id="KW-0472">Membrane</keyword>
<protein>
    <recommendedName>
        <fullName evidence="10">OmpA-like domain-containing protein</fullName>
    </recommendedName>
</protein>
<dbReference type="AlphaFoldDB" id="A0A143DEE2"/>
<feature type="region of interest" description="Disordered" evidence="8">
    <location>
        <begin position="87"/>
        <end position="147"/>
    </location>
</feature>
<feature type="domain" description="OmpA-like" evidence="10">
    <location>
        <begin position="184"/>
        <end position="303"/>
    </location>
</feature>
<dbReference type="RefSeq" id="WP_066135439.1">
    <property type="nucleotide sequence ID" value="NZ_CP014525.1"/>
</dbReference>
<dbReference type="EMBL" id="CP014525">
    <property type="protein sequence ID" value="AMW35132.1"/>
    <property type="molecule type" value="Genomic_DNA"/>
</dbReference>
<dbReference type="PANTHER" id="PTHR30329:SF21">
    <property type="entry name" value="LIPOPROTEIN YIAD-RELATED"/>
    <property type="match status" value="1"/>
</dbReference>
<dbReference type="InterPro" id="IPR025713">
    <property type="entry name" value="MotB-like_N_dom"/>
</dbReference>
<dbReference type="InterPro" id="IPR050330">
    <property type="entry name" value="Bact_OuterMem_StrucFunc"/>
</dbReference>
<dbReference type="Gene3D" id="3.30.1330.60">
    <property type="entry name" value="OmpA-like domain"/>
    <property type="match status" value="1"/>
</dbReference>